<evidence type="ECO:0000313" key="1">
    <source>
        <dbReference type="EMBL" id="KKN82264.1"/>
    </source>
</evidence>
<dbReference type="EMBL" id="LAZR01000203">
    <property type="protein sequence ID" value="KKN82264.1"/>
    <property type="molecule type" value="Genomic_DNA"/>
</dbReference>
<protein>
    <submittedName>
        <fullName evidence="1">Uncharacterized protein</fullName>
    </submittedName>
</protein>
<organism evidence="1">
    <name type="scientific">marine sediment metagenome</name>
    <dbReference type="NCBI Taxonomy" id="412755"/>
    <lineage>
        <taxon>unclassified sequences</taxon>
        <taxon>metagenomes</taxon>
        <taxon>ecological metagenomes</taxon>
    </lineage>
</organism>
<name>A0A0F9TSH3_9ZZZZ</name>
<proteinExistence type="predicted"/>
<dbReference type="AlphaFoldDB" id="A0A0F9TSH3"/>
<comment type="caution">
    <text evidence="1">The sequence shown here is derived from an EMBL/GenBank/DDBJ whole genome shotgun (WGS) entry which is preliminary data.</text>
</comment>
<reference evidence="1" key="1">
    <citation type="journal article" date="2015" name="Nature">
        <title>Complex archaea that bridge the gap between prokaryotes and eukaryotes.</title>
        <authorList>
            <person name="Spang A."/>
            <person name="Saw J.H."/>
            <person name="Jorgensen S.L."/>
            <person name="Zaremba-Niedzwiedzka K."/>
            <person name="Martijn J."/>
            <person name="Lind A.E."/>
            <person name="van Eijk R."/>
            <person name="Schleper C."/>
            <person name="Guy L."/>
            <person name="Ettema T.J."/>
        </authorList>
    </citation>
    <scope>NUCLEOTIDE SEQUENCE</scope>
</reference>
<accession>A0A0F9TSH3</accession>
<gene>
    <name evidence="1" type="ORF">LCGC14_0310770</name>
</gene>
<sequence length="201" mass="20826">MTTLNLQVAVNSDDAVQFVSSGGMNLFDPVAFGSDLSEEHNGIRFTGVSGLSGSTIDSATLTFRASATDSGAFIGDWFAEDAEAPPTFTTTVNNITDRTQTTATCEGDGTDFGNWTSGADETFTGDGVNTIADIIQELADSYDPSTIVLLHIFTSGTGERVALNYFQDAALAPKLDIDHSAAVVAAARPAGTLAGMSPAIL</sequence>